<feature type="region of interest" description="Disordered" evidence="1">
    <location>
        <begin position="71"/>
        <end position="100"/>
    </location>
</feature>
<dbReference type="Proteomes" id="UP000044938">
    <property type="component" value="Unassembled WGS sequence"/>
</dbReference>
<protein>
    <submittedName>
        <fullName evidence="2">Uncharacterized protein</fullName>
    </submittedName>
</protein>
<evidence type="ECO:0000256" key="1">
    <source>
        <dbReference type="SAM" id="MobiDB-lite"/>
    </source>
</evidence>
<sequence length="100" mass="10071">MLPACPPMASTHPAITSSTAAGSMSVRSSSPRQARAPRSTGWIPASAPPRLPTAVRTASMTYASVITAPLPLPVSGTPTASSSTRGISDSLFGDPAKHDG</sequence>
<organism evidence="2 3">
    <name type="scientific">Mycobacterium tuberculosis</name>
    <dbReference type="NCBI Taxonomy" id="1773"/>
    <lineage>
        <taxon>Bacteria</taxon>
        <taxon>Bacillati</taxon>
        <taxon>Actinomycetota</taxon>
        <taxon>Actinomycetes</taxon>
        <taxon>Mycobacteriales</taxon>
        <taxon>Mycobacteriaceae</taxon>
        <taxon>Mycobacterium</taxon>
        <taxon>Mycobacterium tuberculosis complex</taxon>
    </lineage>
</organism>
<feature type="compositionally biased region" description="Low complexity" evidence="1">
    <location>
        <begin position="27"/>
        <end position="39"/>
    </location>
</feature>
<dbReference type="AlphaFoldDB" id="A0A655J3X2"/>
<reference evidence="2 3" key="1">
    <citation type="submission" date="2015-03" db="EMBL/GenBank/DDBJ databases">
        <authorList>
            <consortium name="Pathogen Informatics"/>
        </authorList>
    </citation>
    <scope>NUCLEOTIDE SEQUENCE [LARGE SCALE GENOMIC DNA]</scope>
    <source>
        <strain evidence="2 3">M09401471</strain>
    </source>
</reference>
<feature type="compositionally biased region" description="Polar residues" evidence="1">
    <location>
        <begin position="76"/>
        <end position="87"/>
    </location>
</feature>
<evidence type="ECO:0000313" key="3">
    <source>
        <dbReference type="Proteomes" id="UP000044938"/>
    </source>
</evidence>
<feature type="region of interest" description="Disordered" evidence="1">
    <location>
        <begin position="1"/>
        <end position="48"/>
    </location>
</feature>
<accession>A0A655J3X2</accession>
<name>A0A655J3X2_MYCTX</name>
<feature type="compositionally biased region" description="Polar residues" evidence="1">
    <location>
        <begin position="13"/>
        <end position="26"/>
    </location>
</feature>
<dbReference type="EMBL" id="CSAJ01000319">
    <property type="protein sequence ID" value="COW36426.1"/>
    <property type="molecule type" value="Genomic_DNA"/>
</dbReference>
<evidence type="ECO:0000313" key="2">
    <source>
        <dbReference type="EMBL" id="COW36426.1"/>
    </source>
</evidence>
<gene>
    <name evidence="2" type="ORF">ERS007720_02466</name>
</gene>
<proteinExistence type="predicted"/>